<accession>A0A6G0XV91</accession>
<keyword evidence="5" id="KW-1185">Reference proteome</keyword>
<proteinExistence type="inferred from homology"/>
<evidence type="ECO:0000256" key="2">
    <source>
        <dbReference type="ARBA" id="ARBA00022801"/>
    </source>
</evidence>
<evidence type="ECO:0000313" key="5">
    <source>
        <dbReference type="Proteomes" id="UP000481153"/>
    </source>
</evidence>
<evidence type="ECO:0000256" key="1">
    <source>
        <dbReference type="ARBA" id="ARBA00006499"/>
    </source>
</evidence>
<dbReference type="InterPro" id="IPR003140">
    <property type="entry name" value="PLipase/COase/thioEstase"/>
</dbReference>
<dbReference type="PANTHER" id="PTHR10655:SF17">
    <property type="entry name" value="LYSOPHOSPHOLIPASE-LIKE PROTEIN 1"/>
    <property type="match status" value="1"/>
</dbReference>
<gene>
    <name evidence="4" type="ORF">Ae201684_000855</name>
</gene>
<dbReference type="GO" id="GO:0052689">
    <property type="term" value="F:carboxylic ester hydrolase activity"/>
    <property type="evidence" value="ECO:0007669"/>
    <property type="project" value="TreeGrafter"/>
</dbReference>
<dbReference type="SUPFAM" id="SSF53474">
    <property type="entry name" value="alpha/beta-Hydrolases"/>
    <property type="match status" value="1"/>
</dbReference>
<dbReference type="InterPro" id="IPR029058">
    <property type="entry name" value="AB_hydrolase_fold"/>
</dbReference>
<comment type="similarity">
    <text evidence="1">Belongs to the AB hydrolase superfamily. AB hydrolase 2 family.</text>
</comment>
<sequence>MGNLCGTLGSSMPRDRPDSEHLTIYPNGAHHATVIWLHGLGDSGHSWHKRVLDARPLPGVKFMFPTAPFRSVTIHGGMKMPAWFDIYGIRPEDAEDEVGIDKASQLLARLVAAEMASGIPPHQIVLVGFSQGGALAAHTCYRVLDQVLGGLILLGSYLPLASTFSIRVGSKTPALLCHGDRDLLVPLQYAKGSNEILLKHGVATDLKIYKGLGHCVNDAEIVDVFNFLQTRLVCPKPAR</sequence>
<dbReference type="GO" id="GO:0005737">
    <property type="term" value="C:cytoplasm"/>
    <property type="evidence" value="ECO:0007669"/>
    <property type="project" value="TreeGrafter"/>
</dbReference>
<dbReference type="EMBL" id="VJMJ01000009">
    <property type="protein sequence ID" value="KAF0744369.1"/>
    <property type="molecule type" value="Genomic_DNA"/>
</dbReference>
<comment type="caution">
    <text evidence="4">The sequence shown here is derived from an EMBL/GenBank/DDBJ whole genome shotgun (WGS) entry which is preliminary data.</text>
</comment>
<evidence type="ECO:0000259" key="3">
    <source>
        <dbReference type="Pfam" id="PF02230"/>
    </source>
</evidence>
<dbReference type="PANTHER" id="PTHR10655">
    <property type="entry name" value="LYSOPHOSPHOLIPASE-RELATED"/>
    <property type="match status" value="1"/>
</dbReference>
<organism evidence="4 5">
    <name type="scientific">Aphanomyces euteiches</name>
    <dbReference type="NCBI Taxonomy" id="100861"/>
    <lineage>
        <taxon>Eukaryota</taxon>
        <taxon>Sar</taxon>
        <taxon>Stramenopiles</taxon>
        <taxon>Oomycota</taxon>
        <taxon>Saprolegniomycetes</taxon>
        <taxon>Saprolegniales</taxon>
        <taxon>Verrucalvaceae</taxon>
        <taxon>Aphanomyces</taxon>
    </lineage>
</organism>
<reference evidence="4 5" key="1">
    <citation type="submission" date="2019-07" db="EMBL/GenBank/DDBJ databases">
        <title>Genomics analysis of Aphanomyces spp. identifies a new class of oomycete effector associated with host adaptation.</title>
        <authorList>
            <person name="Gaulin E."/>
        </authorList>
    </citation>
    <scope>NUCLEOTIDE SEQUENCE [LARGE SCALE GENOMIC DNA]</scope>
    <source>
        <strain evidence="4 5">ATCC 201684</strain>
    </source>
</reference>
<dbReference type="InterPro" id="IPR050565">
    <property type="entry name" value="LYPA1-2/EST-like"/>
</dbReference>
<dbReference type="AlphaFoldDB" id="A0A6G0XV91"/>
<name>A0A6G0XV91_9STRA</name>
<dbReference type="OrthoDB" id="2418081at2759"/>
<feature type="domain" description="Phospholipase/carboxylesterase/thioesterase" evidence="3">
    <location>
        <begin position="24"/>
        <end position="230"/>
    </location>
</feature>
<dbReference type="Gene3D" id="3.40.50.1820">
    <property type="entry name" value="alpha/beta hydrolase"/>
    <property type="match status" value="1"/>
</dbReference>
<evidence type="ECO:0000313" key="4">
    <source>
        <dbReference type="EMBL" id="KAF0744369.1"/>
    </source>
</evidence>
<dbReference type="GO" id="GO:0008474">
    <property type="term" value="F:palmitoyl-(protein) hydrolase activity"/>
    <property type="evidence" value="ECO:0007669"/>
    <property type="project" value="TreeGrafter"/>
</dbReference>
<dbReference type="Pfam" id="PF02230">
    <property type="entry name" value="Abhydrolase_2"/>
    <property type="match status" value="1"/>
</dbReference>
<dbReference type="VEuPathDB" id="FungiDB:AeMF1_016824"/>
<dbReference type="Proteomes" id="UP000481153">
    <property type="component" value="Unassembled WGS sequence"/>
</dbReference>
<protein>
    <recommendedName>
        <fullName evidence="3">Phospholipase/carboxylesterase/thioesterase domain-containing protein</fullName>
    </recommendedName>
</protein>
<keyword evidence="2" id="KW-0378">Hydrolase</keyword>